<dbReference type="Proteomes" id="UP000264062">
    <property type="component" value="Unassembled WGS sequence"/>
</dbReference>
<evidence type="ECO:0000259" key="2">
    <source>
        <dbReference type="Pfam" id="PF00535"/>
    </source>
</evidence>
<dbReference type="CDD" id="cd04186">
    <property type="entry name" value="GT_2_like_c"/>
    <property type="match status" value="1"/>
</dbReference>
<evidence type="ECO:0000313" key="3">
    <source>
        <dbReference type="EMBL" id="HAV92923.1"/>
    </source>
</evidence>
<dbReference type="Pfam" id="PF00535">
    <property type="entry name" value="Glycos_transf_2"/>
    <property type="match status" value="1"/>
</dbReference>
<comment type="caution">
    <text evidence="3">The sequence shown here is derived from an EMBL/GenBank/DDBJ whole genome shotgun (WGS) entry which is preliminary data.</text>
</comment>
<keyword evidence="1" id="KW-1133">Transmembrane helix</keyword>
<dbReference type="SUPFAM" id="SSF53448">
    <property type="entry name" value="Nucleotide-diphospho-sugar transferases"/>
    <property type="match status" value="1"/>
</dbReference>
<name>A0A350HBK7_UNCW3</name>
<dbReference type="InterPro" id="IPR001173">
    <property type="entry name" value="Glyco_trans_2-like"/>
</dbReference>
<keyword evidence="1" id="KW-0472">Membrane</keyword>
<accession>A0A350HBK7</accession>
<dbReference type="AlphaFoldDB" id="A0A350HBK7"/>
<sequence length="298" mass="34884">MITIIIVTYNSEKFIRNCIDSIQKKTKRTDYEIVVVDNNSRDNTAEIIYKEFKNVRLIRNRKNVGFAVANNIAIERSKGDLIMLLNPDTVLENDAIGVLSDFLSKNTDVGCAGSKLLYFDGTLQLSCRRFPNFINVFFGRRSILRHMFPRNPVSRKFMLENMDYNCTQDVDWVMGAAMMMRRDMIEAVGSFDEQYFLFVEDTDLCYRIRESGKKVMYVPESVIRHYHGASVKEGFSRSQLQHNIGMYKFFKKYSIQKNKAFGFILYCTILLRLAVVFFVDQFFFIINLVRSKSLREFE</sequence>
<protein>
    <recommendedName>
        <fullName evidence="2">Glycosyltransferase 2-like domain-containing protein</fullName>
    </recommendedName>
</protein>
<feature type="domain" description="Glycosyltransferase 2-like" evidence="2">
    <location>
        <begin position="3"/>
        <end position="142"/>
    </location>
</feature>
<dbReference type="EMBL" id="DMZY01000206">
    <property type="protein sequence ID" value="HAV92923.1"/>
    <property type="molecule type" value="Genomic_DNA"/>
</dbReference>
<proteinExistence type="predicted"/>
<dbReference type="PANTHER" id="PTHR43179">
    <property type="entry name" value="RHAMNOSYLTRANSFERASE WBBL"/>
    <property type="match status" value="1"/>
</dbReference>
<dbReference type="InterPro" id="IPR029044">
    <property type="entry name" value="Nucleotide-diphossugar_trans"/>
</dbReference>
<reference evidence="3 4" key="1">
    <citation type="journal article" date="2018" name="Nat. Biotechnol.">
        <title>A standardized bacterial taxonomy based on genome phylogeny substantially revises the tree of life.</title>
        <authorList>
            <person name="Parks D.H."/>
            <person name="Chuvochina M."/>
            <person name="Waite D.W."/>
            <person name="Rinke C."/>
            <person name="Skarshewski A."/>
            <person name="Chaumeil P.A."/>
            <person name="Hugenholtz P."/>
        </authorList>
    </citation>
    <scope>NUCLEOTIDE SEQUENCE [LARGE SCALE GENOMIC DNA]</scope>
    <source>
        <strain evidence="3">UBA9956</strain>
    </source>
</reference>
<keyword evidence="1" id="KW-0812">Transmembrane</keyword>
<dbReference type="PANTHER" id="PTHR43179:SF7">
    <property type="entry name" value="RHAMNOSYLTRANSFERASE WBBL"/>
    <property type="match status" value="1"/>
</dbReference>
<evidence type="ECO:0000256" key="1">
    <source>
        <dbReference type="SAM" id="Phobius"/>
    </source>
</evidence>
<dbReference type="Gene3D" id="3.90.550.10">
    <property type="entry name" value="Spore Coat Polysaccharide Biosynthesis Protein SpsA, Chain A"/>
    <property type="match status" value="1"/>
</dbReference>
<gene>
    <name evidence="3" type="ORF">DCW38_07080</name>
</gene>
<evidence type="ECO:0000313" key="4">
    <source>
        <dbReference type="Proteomes" id="UP000264062"/>
    </source>
</evidence>
<organism evidence="3 4">
    <name type="scientific">candidate division WOR-3 bacterium</name>
    <dbReference type="NCBI Taxonomy" id="2052148"/>
    <lineage>
        <taxon>Bacteria</taxon>
        <taxon>Bacteria division WOR-3</taxon>
    </lineage>
</organism>
<feature type="transmembrane region" description="Helical" evidence="1">
    <location>
        <begin position="263"/>
        <end position="289"/>
    </location>
</feature>